<sequence>MSSNTPRKLTIAAMIVLAVSSVYFILVLQFLNGTMDILESYAGHLPPTPAGDAVPLRLKFTSTPLDGLVSRLTPFYWPLITGAMPELNLVGIYMGAQVVASEVLLLVDGERTGNRGRIFSYSTIWSLVWQNVPWGLVQPIYNAIHLITGPAKPPSTVSVSGNVKAISTIPWAITIGYIVPSVLMSLPSPQLISHETHQAFLFIWQFFPLWVGLAHVVLKAFVGFSSDSQRTSLSALRRTYAFGLVVAGASHFSILFYVLALTFGPPNVKGIITSVIPPSFVPTNPSLVFSPFPPFTSPQAKVSRVEVGIASLLQYDTIFAGFSSLLLASYLASRVSGTSSSGGFVRAVAYTLLFGPCGAALAVMWKKDEGVFAAERKGLKTE</sequence>
<dbReference type="Proteomes" id="UP000521872">
    <property type="component" value="Unassembled WGS sequence"/>
</dbReference>
<accession>A0A8H4QKT2</accession>
<keyword evidence="1" id="KW-1133">Transmembrane helix</keyword>
<feature type="transmembrane region" description="Helical" evidence="1">
    <location>
        <begin position="12"/>
        <end position="31"/>
    </location>
</feature>
<keyword evidence="1" id="KW-0812">Transmembrane</keyword>
<organism evidence="2 3">
    <name type="scientific">Agrocybe pediades</name>
    <dbReference type="NCBI Taxonomy" id="84607"/>
    <lineage>
        <taxon>Eukaryota</taxon>
        <taxon>Fungi</taxon>
        <taxon>Dikarya</taxon>
        <taxon>Basidiomycota</taxon>
        <taxon>Agaricomycotina</taxon>
        <taxon>Agaricomycetes</taxon>
        <taxon>Agaricomycetidae</taxon>
        <taxon>Agaricales</taxon>
        <taxon>Agaricineae</taxon>
        <taxon>Strophariaceae</taxon>
        <taxon>Agrocybe</taxon>
    </lineage>
</organism>
<dbReference type="AlphaFoldDB" id="A0A8H4QKT2"/>
<reference evidence="2 3" key="1">
    <citation type="submission" date="2019-12" db="EMBL/GenBank/DDBJ databases">
        <authorList>
            <person name="Floudas D."/>
            <person name="Bentzer J."/>
            <person name="Ahren D."/>
            <person name="Johansson T."/>
            <person name="Persson P."/>
            <person name="Tunlid A."/>
        </authorList>
    </citation>
    <scope>NUCLEOTIDE SEQUENCE [LARGE SCALE GENOMIC DNA]</scope>
    <source>
        <strain evidence="2 3">CBS 102.39</strain>
    </source>
</reference>
<protein>
    <submittedName>
        <fullName evidence="2">Uncharacterized protein</fullName>
    </submittedName>
</protein>
<evidence type="ECO:0000256" key="1">
    <source>
        <dbReference type="SAM" id="Phobius"/>
    </source>
</evidence>
<keyword evidence="1" id="KW-0472">Membrane</keyword>
<gene>
    <name evidence="2" type="ORF">D9613_010905</name>
</gene>
<keyword evidence="3" id="KW-1185">Reference proteome</keyword>
<evidence type="ECO:0000313" key="2">
    <source>
        <dbReference type="EMBL" id="KAF4612950.1"/>
    </source>
</evidence>
<feature type="transmembrane region" description="Helical" evidence="1">
    <location>
        <begin position="344"/>
        <end position="365"/>
    </location>
</feature>
<feature type="transmembrane region" description="Helical" evidence="1">
    <location>
        <begin position="199"/>
        <end position="218"/>
    </location>
</feature>
<evidence type="ECO:0000313" key="3">
    <source>
        <dbReference type="Proteomes" id="UP000521872"/>
    </source>
</evidence>
<feature type="transmembrane region" description="Helical" evidence="1">
    <location>
        <begin position="239"/>
        <end position="260"/>
    </location>
</feature>
<proteinExistence type="predicted"/>
<dbReference type="EMBL" id="JAACJL010000046">
    <property type="protein sequence ID" value="KAF4612950.1"/>
    <property type="molecule type" value="Genomic_DNA"/>
</dbReference>
<comment type="caution">
    <text evidence="2">The sequence shown here is derived from an EMBL/GenBank/DDBJ whole genome shotgun (WGS) entry which is preliminary data.</text>
</comment>
<name>A0A8H4QKT2_9AGAR</name>
<feature type="transmembrane region" description="Helical" evidence="1">
    <location>
        <begin position="312"/>
        <end position="332"/>
    </location>
</feature>
<feature type="transmembrane region" description="Helical" evidence="1">
    <location>
        <begin position="168"/>
        <end position="187"/>
    </location>
</feature>